<sequence>MTFVTQWQYTYTEFRPIYNGIPNALAIQLCVIDKKYNIRILDLIQGAFLCFPNREYCI</sequence>
<proteinExistence type="predicted"/>
<reference evidence="1" key="1">
    <citation type="submission" date="2021-06" db="EMBL/GenBank/DDBJ databases">
        <authorList>
            <person name="Hodson N. C."/>
            <person name="Mongue J. A."/>
            <person name="Jaron S. K."/>
        </authorList>
    </citation>
    <scope>NUCLEOTIDE SEQUENCE</scope>
</reference>
<evidence type="ECO:0000313" key="2">
    <source>
        <dbReference type="Proteomes" id="UP000708208"/>
    </source>
</evidence>
<accession>A0A8J2NS75</accession>
<protein>
    <submittedName>
        <fullName evidence="1">Uncharacterized protein</fullName>
    </submittedName>
</protein>
<dbReference type="OrthoDB" id="382863at2759"/>
<dbReference type="EMBL" id="CAJVCH010014477">
    <property type="protein sequence ID" value="CAG7678288.1"/>
    <property type="molecule type" value="Genomic_DNA"/>
</dbReference>
<evidence type="ECO:0000313" key="1">
    <source>
        <dbReference type="EMBL" id="CAG7678288.1"/>
    </source>
</evidence>
<comment type="caution">
    <text evidence="1">The sequence shown here is derived from an EMBL/GenBank/DDBJ whole genome shotgun (WGS) entry which is preliminary data.</text>
</comment>
<name>A0A8J2NS75_9HEXA</name>
<feature type="non-terminal residue" evidence="1">
    <location>
        <position position="1"/>
    </location>
</feature>
<organism evidence="1 2">
    <name type="scientific">Allacma fusca</name>
    <dbReference type="NCBI Taxonomy" id="39272"/>
    <lineage>
        <taxon>Eukaryota</taxon>
        <taxon>Metazoa</taxon>
        <taxon>Ecdysozoa</taxon>
        <taxon>Arthropoda</taxon>
        <taxon>Hexapoda</taxon>
        <taxon>Collembola</taxon>
        <taxon>Symphypleona</taxon>
        <taxon>Sminthuridae</taxon>
        <taxon>Allacma</taxon>
    </lineage>
</organism>
<gene>
    <name evidence="1" type="ORF">AFUS01_LOCUS2534</name>
</gene>
<dbReference type="Proteomes" id="UP000708208">
    <property type="component" value="Unassembled WGS sequence"/>
</dbReference>
<keyword evidence="2" id="KW-1185">Reference proteome</keyword>
<dbReference type="AlphaFoldDB" id="A0A8J2NS75"/>